<gene>
    <name evidence="2" type="primary">lppW</name>
    <name evidence="2" type="ORF">ACRB68_44870</name>
</gene>
<dbReference type="InterPro" id="IPR000871">
    <property type="entry name" value="Beta-lactam_class-A"/>
</dbReference>
<accession>A0A7K0BYY9</accession>
<proteinExistence type="predicted"/>
<dbReference type="PANTHER" id="PTHR35333">
    <property type="entry name" value="BETA-LACTAMASE"/>
    <property type="match status" value="1"/>
</dbReference>
<evidence type="ECO:0000313" key="2">
    <source>
        <dbReference type="EMBL" id="MQY06399.1"/>
    </source>
</evidence>
<dbReference type="Pfam" id="PF13354">
    <property type="entry name" value="Beta-lactamase2"/>
    <property type="match status" value="1"/>
</dbReference>
<dbReference type="Gene3D" id="3.40.710.10">
    <property type="entry name" value="DD-peptidase/beta-lactamase superfamily"/>
    <property type="match status" value="1"/>
</dbReference>
<evidence type="ECO:0000259" key="1">
    <source>
        <dbReference type="Pfam" id="PF13354"/>
    </source>
</evidence>
<sequence>MERSVAVLDRRSGHRSVSGGELRFAAASVVKVNVLVALLLREERLTTEDTAAAAAMIQASDNDAASALWQRIGGAAGLAEVNRGLGLRDTVPDPAWGRTMTTAADQIRLLEVLVDAESPLGQAEQRYALELMEGVREDQRWGVGALAGDGETAAVKNGWTPRDADGGKWTVNSIGRISGPRRDLLVAVLTSGHPTLADGIRVVARQSAFLSSGAR</sequence>
<dbReference type="GO" id="GO:0046677">
    <property type="term" value="P:response to antibiotic"/>
    <property type="evidence" value="ECO:0007669"/>
    <property type="project" value="InterPro"/>
</dbReference>
<protein>
    <submittedName>
        <fullName evidence="2">Putative lipoprotein LppW</fullName>
    </submittedName>
</protein>
<dbReference type="GO" id="GO:0030655">
    <property type="term" value="P:beta-lactam antibiotic catabolic process"/>
    <property type="evidence" value="ECO:0007669"/>
    <property type="project" value="InterPro"/>
</dbReference>
<keyword evidence="3" id="KW-1185">Reference proteome</keyword>
<organism evidence="2 3">
    <name type="scientific">Actinomadura macrotermitis</name>
    <dbReference type="NCBI Taxonomy" id="2585200"/>
    <lineage>
        <taxon>Bacteria</taxon>
        <taxon>Bacillati</taxon>
        <taxon>Actinomycetota</taxon>
        <taxon>Actinomycetes</taxon>
        <taxon>Streptosporangiales</taxon>
        <taxon>Thermomonosporaceae</taxon>
        <taxon>Actinomadura</taxon>
    </lineage>
</organism>
<dbReference type="RefSeq" id="WP_153535624.1">
    <property type="nucleotide sequence ID" value="NZ_WEGH01000003.1"/>
</dbReference>
<dbReference type="GO" id="GO:0008800">
    <property type="term" value="F:beta-lactamase activity"/>
    <property type="evidence" value="ECO:0007669"/>
    <property type="project" value="InterPro"/>
</dbReference>
<evidence type="ECO:0000313" key="3">
    <source>
        <dbReference type="Proteomes" id="UP000487268"/>
    </source>
</evidence>
<comment type="caution">
    <text evidence="2">The sequence shown here is derived from an EMBL/GenBank/DDBJ whole genome shotgun (WGS) entry which is preliminary data.</text>
</comment>
<dbReference type="InterPro" id="IPR045155">
    <property type="entry name" value="Beta-lactam_cat"/>
</dbReference>
<dbReference type="EMBL" id="WEGH01000003">
    <property type="protein sequence ID" value="MQY06399.1"/>
    <property type="molecule type" value="Genomic_DNA"/>
</dbReference>
<reference evidence="2 3" key="1">
    <citation type="submission" date="2019-10" db="EMBL/GenBank/DDBJ databases">
        <title>Actinomadura rubteroloni sp. nov. and Actinomadura macrotermitis sp. nov., isolated from the gut of fungus growing-termite Macrotermes natalensis.</title>
        <authorList>
            <person name="Benndorf R."/>
            <person name="Martin K."/>
            <person name="Kuefner M."/>
            <person name="De Beer W."/>
            <person name="Kaster A.-K."/>
            <person name="Vollmers J."/>
            <person name="Poulsen M."/>
            <person name="Beemelmanns C."/>
        </authorList>
    </citation>
    <scope>NUCLEOTIDE SEQUENCE [LARGE SCALE GENOMIC DNA]</scope>
    <source>
        <strain evidence="2 3">RB68</strain>
    </source>
</reference>
<dbReference type="Proteomes" id="UP000487268">
    <property type="component" value="Unassembled WGS sequence"/>
</dbReference>
<dbReference type="InterPro" id="IPR012338">
    <property type="entry name" value="Beta-lactam/transpept-like"/>
</dbReference>
<dbReference type="OrthoDB" id="3524371at2"/>
<dbReference type="SUPFAM" id="SSF56601">
    <property type="entry name" value="beta-lactamase/transpeptidase-like"/>
    <property type="match status" value="1"/>
</dbReference>
<dbReference type="AlphaFoldDB" id="A0A7K0BYY9"/>
<keyword evidence="2" id="KW-0449">Lipoprotein</keyword>
<name>A0A7K0BYY9_9ACTN</name>
<feature type="domain" description="Beta-lactamase class A catalytic" evidence="1">
    <location>
        <begin position="52"/>
        <end position="190"/>
    </location>
</feature>
<dbReference type="PANTHER" id="PTHR35333:SF3">
    <property type="entry name" value="BETA-LACTAMASE-TYPE TRANSPEPTIDASE FOLD CONTAINING PROTEIN"/>
    <property type="match status" value="1"/>
</dbReference>